<dbReference type="EMBL" id="DS469656">
    <property type="protein sequence ID" value="EDO36999.1"/>
    <property type="molecule type" value="Genomic_DNA"/>
</dbReference>
<name>A7SGY9_NEMVE</name>
<feature type="region of interest" description="Disordered" evidence="1">
    <location>
        <begin position="203"/>
        <end position="226"/>
    </location>
</feature>
<feature type="domain" description="RAWUL" evidence="2">
    <location>
        <begin position="256"/>
        <end position="319"/>
    </location>
</feature>
<dbReference type="InterPro" id="IPR032443">
    <property type="entry name" value="RAWUL"/>
</dbReference>
<dbReference type="HOGENOM" id="CLU_551311_0_0_1"/>
<proteinExistence type="predicted"/>
<dbReference type="STRING" id="45351.A7SGY9"/>
<protein>
    <recommendedName>
        <fullName evidence="2">RAWUL domain-containing protein</fullName>
    </recommendedName>
</protein>
<dbReference type="Proteomes" id="UP000001593">
    <property type="component" value="Unassembled WGS sequence"/>
</dbReference>
<feature type="compositionally biased region" description="Polar residues" evidence="1">
    <location>
        <begin position="394"/>
        <end position="407"/>
    </location>
</feature>
<gene>
    <name evidence="3" type="ORF">NEMVEDRAFT_v1g212137</name>
</gene>
<feature type="region of interest" description="Disordered" evidence="1">
    <location>
        <begin position="351"/>
        <end position="407"/>
    </location>
</feature>
<evidence type="ECO:0000256" key="1">
    <source>
        <dbReference type="SAM" id="MobiDB-lite"/>
    </source>
</evidence>
<dbReference type="InterPro" id="IPR013083">
    <property type="entry name" value="Znf_RING/FYVE/PHD"/>
</dbReference>
<sequence length="495" mass="57324">MLRRMALKDLNPHIICVLCGGYLVDATTIVECLHSCHEGKEKYRWVNELIQIDHEGTTKVSKGQRVYTERLRRIQKYRRGNEFIPKDHEGIQKYRRLNELSPICHEGIQKYRRGNEFELDRGPIVAWLRILIRLFCPAVCRSCIVSWLQASYHCPVCDTEVHKTRPFLNIRPDCVLQDIVYKLVPGLYQRELNYREEFKTKLQENDPTRVEPKDEVKGDSNNKKHEDDVIEDPVCLTLEYYGARRNWRDQPVFPTRYLRCSSTMTIGVLKKFFLMKFSIPPSHEAEIVRSDEILSDHLSMKEVAGIYGLHSKSFIDLQYVFMAIDNDNDPDSKIPRTSLTNSGNTRLMAQISKNSARDTFTKSREKKRTARERKATLRDQHSPSHDVKNAVPRNHSNASEGPNSTSCEENIHLKNTLDPHLLSHKHLHTNESLIDRIRVEPRQGLSKYEANGTIPTMVDTFECPDTPESDKQEKFFPGEFSPSGNMEPEISTVVM</sequence>
<dbReference type="eggNOG" id="KOG2660">
    <property type="taxonomic scope" value="Eukaryota"/>
</dbReference>
<dbReference type="PANTHER" id="PTHR10825:SF29">
    <property type="entry name" value="POLYCOMB GROUP RING FINGER PROTEIN 1"/>
    <property type="match status" value="1"/>
</dbReference>
<dbReference type="Gene3D" id="3.10.20.90">
    <property type="entry name" value="Phosphatidylinositol 3-kinase Catalytic Subunit, Chain A, domain 1"/>
    <property type="match status" value="1"/>
</dbReference>
<keyword evidence="4" id="KW-1185">Reference proteome</keyword>
<dbReference type="Pfam" id="PF16207">
    <property type="entry name" value="RAWUL"/>
    <property type="match status" value="1"/>
</dbReference>
<reference evidence="3 4" key="1">
    <citation type="journal article" date="2007" name="Science">
        <title>Sea anemone genome reveals ancestral eumetazoan gene repertoire and genomic organization.</title>
        <authorList>
            <person name="Putnam N.H."/>
            <person name="Srivastava M."/>
            <person name="Hellsten U."/>
            <person name="Dirks B."/>
            <person name="Chapman J."/>
            <person name="Salamov A."/>
            <person name="Terry A."/>
            <person name="Shapiro H."/>
            <person name="Lindquist E."/>
            <person name="Kapitonov V.V."/>
            <person name="Jurka J."/>
            <person name="Genikhovich G."/>
            <person name="Grigoriev I.V."/>
            <person name="Lucas S.M."/>
            <person name="Steele R.E."/>
            <person name="Finnerty J.R."/>
            <person name="Technau U."/>
            <person name="Martindale M.Q."/>
            <person name="Rokhsar D.S."/>
        </authorList>
    </citation>
    <scope>NUCLEOTIDE SEQUENCE [LARGE SCALE GENOMIC DNA]</scope>
    <source>
        <strain evidence="4">CH2 X CH6</strain>
    </source>
</reference>
<evidence type="ECO:0000313" key="3">
    <source>
        <dbReference type="EMBL" id="EDO36999.1"/>
    </source>
</evidence>
<dbReference type="GO" id="GO:0000122">
    <property type="term" value="P:negative regulation of transcription by RNA polymerase II"/>
    <property type="evidence" value="ECO:0000318"/>
    <property type="project" value="GO_Central"/>
</dbReference>
<dbReference type="InParanoid" id="A7SGY9"/>
<feature type="compositionally biased region" description="Basic and acidic residues" evidence="1">
    <location>
        <begin position="372"/>
        <end position="388"/>
    </location>
</feature>
<dbReference type="GO" id="GO:1990841">
    <property type="term" value="F:promoter-specific chromatin binding"/>
    <property type="evidence" value="ECO:0000318"/>
    <property type="project" value="GO_Central"/>
</dbReference>
<dbReference type="AlphaFoldDB" id="A7SGY9"/>
<organism evidence="3 4">
    <name type="scientific">Nematostella vectensis</name>
    <name type="common">Starlet sea anemone</name>
    <dbReference type="NCBI Taxonomy" id="45351"/>
    <lineage>
        <taxon>Eukaryota</taxon>
        <taxon>Metazoa</taxon>
        <taxon>Cnidaria</taxon>
        <taxon>Anthozoa</taxon>
        <taxon>Hexacorallia</taxon>
        <taxon>Actiniaria</taxon>
        <taxon>Edwardsiidae</taxon>
        <taxon>Nematostella</taxon>
    </lineage>
</organism>
<evidence type="ECO:0000259" key="2">
    <source>
        <dbReference type="Pfam" id="PF16207"/>
    </source>
</evidence>
<feature type="region of interest" description="Disordered" evidence="1">
    <location>
        <begin position="467"/>
        <end position="495"/>
    </location>
</feature>
<dbReference type="Gene3D" id="3.30.40.10">
    <property type="entry name" value="Zinc/RING finger domain, C3HC4 (zinc finger)"/>
    <property type="match status" value="1"/>
</dbReference>
<evidence type="ECO:0000313" key="4">
    <source>
        <dbReference type="Proteomes" id="UP000001593"/>
    </source>
</evidence>
<dbReference type="GO" id="GO:0035102">
    <property type="term" value="C:PRC1 complex"/>
    <property type="evidence" value="ECO:0000318"/>
    <property type="project" value="GO_Central"/>
</dbReference>
<dbReference type="PhylomeDB" id="A7SGY9"/>
<accession>A7SGY9</accession>
<dbReference type="PANTHER" id="PTHR10825">
    <property type="entry name" value="RING FINGER DOMAIN-CONTAINING, POLYCOMB GROUP COMPONENT"/>
    <property type="match status" value="1"/>
</dbReference>